<feature type="domain" description="Fe/B12 periplasmic-binding" evidence="2">
    <location>
        <begin position="20"/>
        <end position="265"/>
    </location>
</feature>
<keyword evidence="4" id="KW-1185">Reference proteome</keyword>
<reference evidence="4" key="2">
    <citation type="submission" date="2014-07" db="EMBL/GenBank/DDBJ databases">
        <title>Genome sequence of Mangrovimonas yunxiaonensis.</title>
        <authorList>
            <person name="Li Y."/>
            <person name="Zheng T."/>
        </authorList>
    </citation>
    <scope>NUCLEOTIDE SEQUENCE [LARGE SCALE GENOMIC DNA]</scope>
    <source>
        <strain evidence="4">LY01</strain>
    </source>
</reference>
<dbReference type="NCBIfam" id="NF038402">
    <property type="entry name" value="TroA_like"/>
    <property type="match status" value="1"/>
</dbReference>
<dbReference type="SUPFAM" id="SSF53807">
    <property type="entry name" value="Helical backbone' metal receptor"/>
    <property type="match status" value="1"/>
</dbReference>
<dbReference type="Gene3D" id="3.40.50.1980">
    <property type="entry name" value="Nitrogenase molybdenum iron protein domain"/>
    <property type="match status" value="2"/>
</dbReference>
<dbReference type="PANTHER" id="PTHR30535">
    <property type="entry name" value="VITAMIN B12-BINDING PROTEIN"/>
    <property type="match status" value="1"/>
</dbReference>
<dbReference type="InterPro" id="IPR002491">
    <property type="entry name" value="ABC_transptr_periplasmic_BD"/>
</dbReference>
<accession>A0A084TIQ1</accession>
<keyword evidence="1" id="KW-0732">Signal</keyword>
<reference evidence="3 4" key="1">
    <citation type="journal article" date="2014" name="Genome Announc.">
        <title>Draft Genome Sequence of the Algicidal Bacterium Mangrovimonas yunxiaonensis Strain LY01.</title>
        <authorList>
            <person name="Li Y."/>
            <person name="Zhu H."/>
            <person name="Li C."/>
            <person name="Zhang H."/>
            <person name="Chen Z."/>
            <person name="Zheng W."/>
            <person name="Xu H."/>
            <person name="Zheng T."/>
        </authorList>
    </citation>
    <scope>NUCLEOTIDE SEQUENCE [LARGE SCALE GENOMIC DNA]</scope>
    <source>
        <strain evidence="3 4">LY01</strain>
    </source>
</reference>
<comment type="caution">
    <text evidence="3">The sequence shown here is derived from an EMBL/GenBank/DDBJ whole genome shotgun (WGS) entry which is preliminary data.</text>
</comment>
<dbReference type="Pfam" id="PF01497">
    <property type="entry name" value="Peripla_BP_2"/>
    <property type="match status" value="1"/>
</dbReference>
<sequence>MMQVKDQLQRTLVFSKPPRRIVSLVPSLTELICDLGLKQSLVGVTKFCVHPESIRTQADVVGGTKQVHFNKIKALQPDVILCNKEENTKALVESCAEIAPVHVSDLNNLDDCLELIGMYGDLFEVEPKALKLVSAIEEAHRNFKAFIKNKVSLKVAYFIWKDPWMVAAQNTFVDCLLKLNGFENVFANLERYPEIALDDIELKEADLILLSSEPYPFKTAHKMTLEKQFPKTKVLLVDGEMFSWYGSRLLNAFDYFRHLHKHGLH</sequence>
<gene>
    <name evidence="3" type="ORF">IA57_08940</name>
</gene>
<organism evidence="3 4">
    <name type="scientific">Mangrovimonas yunxiaonensis</name>
    <dbReference type="NCBI Taxonomy" id="1197477"/>
    <lineage>
        <taxon>Bacteria</taxon>
        <taxon>Pseudomonadati</taxon>
        <taxon>Bacteroidota</taxon>
        <taxon>Flavobacteriia</taxon>
        <taxon>Flavobacteriales</taxon>
        <taxon>Flavobacteriaceae</taxon>
        <taxon>Mangrovimonas</taxon>
    </lineage>
</organism>
<evidence type="ECO:0000313" key="4">
    <source>
        <dbReference type="Proteomes" id="UP000028521"/>
    </source>
</evidence>
<name>A0A084TIQ1_9FLAO</name>
<evidence type="ECO:0000256" key="1">
    <source>
        <dbReference type="ARBA" id="ARBA00022729"/>
    </source>
</evidence>
<protein>
    <submittedName>
        <fullName evidence="3">Iron ABC transporter</fullName>
    </submittedName>
</protein>
<dbReference type="eggNOG" id="COG0614">
    <property type="taxonomic scope" value="Bacteria"/>
</dbReference>
<evidence type="ECO:0000259" key="2">
    <source>
        <dbReference type="PROSITE" id="PS50983"/>
    </source>
</evidence>
<dbReference type="PROSITE" id="PS50983">
    <property type="entry name" value="FE_B12_PBP"/>
    <property type="match status" value="1"/>
</dbReference>
<proteinExistence type="predicted"/>
<dbReference type="InterPro" id="IPR050902">
    <property type="entry name" value="ABC_Transporter_SBP"/>
</dbReference>
<dbReference type="EMBL" id="JPFK01000007">
    <property type="protein sequence ID" value="KFB00587.1"/>
    <property type="molecule type" value="Genomic_DNA"/>
</dbReference>
<evidence type="ECO:0000313" key="3">
    <source>
        <dbReference type="EMBL" id="KFB00587.1"/>
    </source>
</evidence>
<dbReference type="Proteomes" id="UP000028521">
    <property type="component" value="Unassembled WGS sequence"/>
</dbReference>
<dbReference type="STRING" id="1197477.IA57_08940"/>
<dbReference type="AlphaFoldDB" id="A0A084TIQ1"/>
<dbReference type="PANTHER" id="PTHR30535:SF34">
    <property type="entry name" value="MOLYBDATE-BINDING PROTEIN MOLA"/>
    <property type="match status" value="1"/>
</dbReference>
<dbReference type="InterPro" id="IPR054828">
    <property type="entry name" value="Vit_B12_bind_prot"/>
</dbReference>